<reference evidence="5" key="1">
    <citation type="submission" date="2020-04" db="EMBL/GenBank/DDBJ databases">
        <authorList>
            <person name="Alioto T."/>
            <person name="Alioto T."/>
            <person name="Gomez Garrido J."/>
        </authorList>
    </citation>
    <scope>NUCLEOTIDE SEQUENCE</scope>
    <source>
        <strain evidence="5">A484AB</strain>
    </source>
</reference>
<comment type="caution">
    <text evidence="5">The sequence shown here is derived from an EMBL/GenBank/DDBJ whole genome shotgun (WGS) entry which is preliminary data.</text>
</comment>
<comment type="function">
    <text evidence="4">Has a role in nuclear-cytoplasmic transport of proteins and mRNAs.</text>
</comment>
<comment type="subcellular location">
    <subcellularLocation>
        <location evidence="4">Cytoplasm</location>
    </subcellularLocation>
    <subcellularLocation>
        <location evidence="4">Nucleus</location>
    </subcellularLocation>
</comment>
<dbReference type="OrthoDB" id="25408at2759"/>
<evidence type="ECO:0000256" key="3">
    <source>
        <dbReference type="ARBA" id="ARBA00023242"/>
    </source>
</evidence>
<dbReference type="GO" id="GO:0005737">
    <property type="term" value="C:cytoplasm"/>
    <property type="evidence" value="ECO:0007669"/>
    <property type="project" value="UniProtKB-SubCell"/>
</dbReference>
<dbReference type="PROSITE" id="PS50177">
    <property type="entry name" value="NTF2_DOMAIN"/>
    <property type="match status" value="1"/>
</dbReference>
<sequence length="135" mass="15244">MASKQESRKLLAEQASQSGEEFIQLYYDTFDKRRHVVSKLYSDASSLVWNGHHIKGSDKLNEFFVSLPTTVHNIYSMDCQPVSERAVPGSTTIAVFVGGTVEYEDNKPKIFSQNFVLTAEGKVWKVVSDCFRITT</sequence>
<keyword evidence="6" id="KW-1185">Reference proteome</keyword>
<dbReference type="GO" id="GO:0051028">
    <property type="term" value="P:mRNA transport"/>
    <property type="evidence" value="ECO:0007669"/>
    <property type="project" value="UniProtKB-UniRule"/>
</dbReference>
<dbReference type="InterPro" id="IPR032710">
    <property type="entry name" value="NTF2-like_dom_sf"/>
</dbReference>
<dbReference type="AlphaFoldDB" id="A0A7D9IEL4"/>
<dbReference type="InterPro" id="IPR045875">
    <property type="entry name" value="NTF2"/>
</dbReference>
<name>A0A7D9IEL4_PARCT</name>
<dbReference type="GO" id="GO:0005634">
    <property type="term" value="C:nucleus"/>
    <property type="evidence" value="ECO:0007669"/>
    <property type="project" value="UniProtKB-SubCell"/>
</dbReference>
<evidence type="ECO:0000256" key="1">
    <source>
        <dbReference type="ARBA" id="ARBA00022448"/>
    </source>
</evidence>
<dbReference type="InterPro" id="IPR002075">
    <property type="entry name" value="NTF2_dom"/>
</dbReference>
<dbReference type="Gene3D" id="3.10.450.50">
    <property type="match status" value="1"/>
</dbReference>
<dbReference type="SUPFAM" id="SSF54427">
    <property type="entry name" value="NTF2-like"/>
    <property type="match status" value="1"/>
</dbReference>
<dbReference type="Proteomes" id="UP001152795">
    <property type="component" value="Unassembled WGS sequence"/>
</dbReference>
<dbReference type="EMBL" id="CACRXK020004622">
    <property type="protein sequence ID" value="CAB4003419.1"/>
    <property type="molecule type" value="Genomic_DNA"/>
</dbReference>
<dbReference type="FunFam" id="3.10.450.50:FF:000006">
    <property type="entry name" value="NTF2-related export protein 2 isoform 1"/>
    <property type="match status" value="1"/>
</dbReference>
<dbReference type="CDD" id="cd00780">
    <property type="entry name" value="NTF2"/>
    <property type="match status" value="1"/>
</dbReference>
<evidence type="ECO:0000313" key="6">
    <source>
        <dbReference type="Proteomes" id="UP001152795"/>
    </source>
</evidence>
<accession>A0A7D9IEL4</accession>
<dbReference type="GO" id="GO:0015031">
    <property type="term" value="P:protein transport"/>
    <property type="evidence" value="ECO:0007669"/>
    <property type="project" value="UniProtKB-KW"/>
</dbReference>
<organism evidence="5 6">
    <name type="scientific">Paramuricea clavata</name>
    <name type="common">Red gorgonian</name>
    <name type="synonym">Violescent sea-whip</name>
    <dbReference type="NCBI Taxonomy" id="317549"/>
    <lineage>
        <taxon>Eukaryota</taxon>
        <taxon>Metazoa</taxon>
        <taxon>Cnidaria</taxon>
        <taxon>Anthozoa</taxon>
        <taxon>Octocorallia</taxon>
        <taxon>Malacalcyonacea</taxon>
        <taxon>Plexauridae</taxon>
        <taxon>Paramuricea</taxon>
    </lineage>
</organism>
<keyword evidence="2 4" id="KW-0653">Protein transport</keyword>
<gene>
    <name evidence="5" type="ORF">PACLA_8A059369</name>
</gene>
<keyword evidence="1 4" id="KW-0813">Transport</keyword>
<evidence type="ECO:0000256" key="2">
    <source>
        <dbReference type="ARBA" id="ARBA00022927"/>
    </source>
</evidence>
<protein>
    <recommendedName>
        <fullName evidence="4">NTF2-related export protein</fullName>
    </recommendedName>
</protein>
<evidence type="ECO:0000256" key="4">
    <source>
        <dbReference type="RuleBase" id="RU369002"/>
    </source>
</evidence>
<dbReference type="GO" id="GO:0006913">
    <property type="term" value="P:nucleocytoplasmic transport"/>
    <property type="evidence" value="ECO:0007669"/>
    <property type="project" value="UniProtKB-UniRule"/>
</dbReference>
<evidence type="ECO:0000313" key="5">
    <source>
        <dbReference type="EMBL" id="CAB4003419.1"/>
    </source>
</evidence>
<dbReference type="Pfam" id="PF02136">
    <property type="entry name" value="NTF2"/>
    <property type="match status" value="1"/>
</dbReference>
<keyword evidence="3 4" id="KW-0539">Nucleus</keyword>
<proteinExistence type="predicted"/>
<dbReference type="InterPro" id="IPR018222">
    <property type="entry name" value="Nuclear_transport_factor_2_euk"/>
</dbReference>
<dbReference type="PANTHER" id="PTHR12612">
    <property type="entry name" value="NUCLEAR TRANSPORT FACTOR 2"/>
    <property type="match status" value="1"/>
</dbReference>
<keyword evidence="4" id="KW-0963">Cytoplasm</keyword>